<dbReference type="EMBL" id="BMNY01000001">
    <property type="protein sequence ID" value="GGM67926.1"/>
    <property type="molecule type" value="Genomic_DNA"/>
</dbReference>
<comment type="caution">
    <text evidence="2">The sequence shown here is derived from an EMBL/GenBank/DDBJ whole genome shotgun (WGS) entry which is preliminary data.</text>
</comment>
<dbReference type="PANTHER" id="PTHR11895">
    <property type="entry name" value="TRANSAMIDASE"/>
    <property type="match status" value="1"/>
</dbReference>
<dbReference type="Proteomes" id="UP000632195">
    <property type="component" value="Unassembled WGS sequence"/>
</dbReference>
<evidence type="ECO:0000313" key="2">
    <source>
        <dbReference type="EMBL" id="GGM67926.1"/>
    </source>
</evidence>
<dbReference type="PROSITE" id="PS00571">
    <property type="entry name" value="AMIDASES"/>
    <property type="match status" value="1"/>
</dbReference>
<dbReference type="Pfam" id="PF01425">
    <property type="entry name" value="Amidase"/>
    <property type="match status" value="1"/>
</dbReference>
<dbReference type="GO" id="GO:0003824">
    <property type="term" value="F:catalytic activity"/>
    <property type="evidence" value="ECO:0007669"/>
    <property type="project" value="InterPro"/>
</dbReference>
<evidence type="ECO:0000259" key="1">
    <source>
        <dbReference type="Pfam" id="PF01425"/>
    </source>
</evidence>
<dbReference type="RefSeq" id="WP_188679639.1">
    <property type="nucleotide sequence ID" value="NZ_BMNY01000001.1"/>
</dbReference>
<name>A0AA37BPS7_9ARCH</name>
<feature type="domain" description="Amidase" evidence="1">
    <location>
        <begin position="55"/>
        <end position="418"/>
    </location>
</feature>
<sequence length="436" mass="46337">MSSSVYSDPGFNLASMLAMGEEERREVMHGAFERARDANPLLNAFITLLDEPRACSGPFAYIPYAVKDIVDTEGIRTTAGSRVLADNVPGEDAQVVRKLKSLGAAMVGKTNTHEFAFGPTNVNPWYGPARNPHDTERISGGSSGGSAVAVASGMSVFAIGTDTGGSVRIPAALCGVVGYKPTIGYINTGGVIPLSYSLDHVGFLTRSVQDAQILLDALLDTEGAALRLFPPDRRYTPGVEGCTLGVLEDYVEASDSHVRRAFERAVEALRASGATVRGVRLPHVDTQGLYGRIRGAEAAHFHSRYRDRSGMYSGEILAKLAPGMEERATEYVGAQMERIVLARQVDRLMDGIDAFISPTVPVEAPRIGEAGMEVHSRLNAFTHIFNLTGQPALSIPIGNGGGLPVGLQVAGRRGGDIPLLSLGISMEGAVMGKNER</sequence>
<keyword evidence="3" id="KW-1185">Reference proteome</keyword>
<gene>
    <name evidence="2" type="ORF">GCM10007108_02440</name>
</gene>
<dbReference type="PANTHER" id="PTHR11895:SF67">
    <property type="entry name" value="AMIDASE DOMAIN-CONTAINING PROTEIN"/>
    <property type="match status" value="1"/>
</dbReference>
<evidence type="ECO:0000313" key="3">
    <source>
        <dbReference type="Proteomes" id="UP000632195"/>
    </source>
</evidence>
<reference evidence="2" key="2">
    <citation type="submission" date="2022-09" db="EMBL/GenBank/DDBJ databases">
        <authorList>
            <person name="Sun Q."/>
            <person name="Ohkuma M."/>
        </authorList>
    </citation>
    <scope>NUCLEOTIDE SEQUENCE</scope>
    <source>
        <strain evidence="2">JCM 13583</strain>
    </source>
</reference>
<dbReference type="Gene3D" id="3.90.1300.10">
    <property type="entry name" value="Amidase signature (AS) domain"/>
    <property type="match status" value="1"/>
</dbReference>
<proteinExistence type="predicted"/>
<protein>
    <submittedName>
        <fullName evidence="2">Amidase</fullName>
    </submittedName>
</protein>
<dbReference type="InterPro" id="IPR023631">
    <property type="entry name" value="Amidase_dom"/>
</dbReference>
<dbReference type="SUPFAM" id="SSF75304">
    <property type="entry name" value="Amidase signature (AS) enzymes"/>
    <property type="match status" value="1"/>
</dbReference>
<accession>A0AA37BPS7</accession>
<reference evidence="2" key="1">
    <citation type="journal article" date="2014" name="Int. J. Syst. Evol. Microbiol.">
        <title>Complete genome sequence of Corynebacterium casei LMG S-19264T (=DSM 44701T), isolated from a smear-ripened cheese.</title>
        <authorList>
            <consortium name="US DOE Joint Genome Institute (JGI-PGF)"/>
            <person name="Walter F."/>
            <person name="Albersmeier A."/>
            <person name="Kalinowski J."/>
            <person name="Ruckert C."/>
        </authorList>
    </citation>
    <scope>NUCLEOTIDE SEQUENCE</scope>
    <source>
        <strain evidence="2">JCM 13583</strain>
    </source>
</reference>
<dbReference type="AlphaFoldDB" id="A0AA37BPS7"/>
<organism evidence="2 3">
    <name type="scientific">Thermogymnomonas acidicola</name>
    <dbReference type="NCBI Taxonomy" id="399579"/>
    <lineage>
        <taxon>Archaea</taxon>
        <taxon>Methanobacteriati</taxon>
        <taxon>Thermoplasmatota</taxon>
        <taxon>Thermoplasmata</taxon>
        <taxon>Thermoplasmatales</taxon>
        <taxon>Thermogymnomonas</taxon>
    </lineage>
</organism>
<dbReference type="InterPro" id="IPR036928">
    <property type="entry name" value="AS_sf"/>
</dbReference>
<dbReference type="InterPro" id="IPR020556">
    <property type="entry name" value="Amidase_CS"/>
</dbReference>
<dbReference type="InterPro" id="IPR000120">
    <property type="entry name" value="Amidase"/>
</dbReference>